<name>A0ABV3QN81_9GAMM</name>
<evidence type="ECO:0000313" key="2">
    <source>
        <dbReference type="Proteomes" id="UP001556170"/>
    </source>
</evidence>
<dbReference type="EMBL" id="JBFOHL010000003">
    <property type="protein sequence ID" value="MEW9623509.1"/>
    <property type="molecule type" value="Genomic_DNA"/>
</dbReference>
<evidence type="ECO:0008006" key="3">
    <source>
        <dbReference type="Google" id="ProtNLM"/>
    </source>
</evidence>
<evidence type="ECO:0000313" key="1">
    <source>
        <dbReference type="EMBL" id="MEW9623509.1"/>
    </source>
</evidence>
<sequence>MCIVVDPPLFISIFKSSDPDHYNYSGLRSWIKDGPGKLVLGGSLYKKELSKIESVLNLISNLERSGKTVSFDDSHVDKEMRAVKKINKSKDFDDPHLAALVRTSLCRIVATRDKRSHKHLTDPALYKKPCSKPKIYGGNKNNSVLCKKNIATCCK</sequence>
<keyword evidence="2" id="KW-1185">Reference proteome</keyword>
<organism evidence="1 2">
    <name type="scientific">Rhodanobacter geophilus</name>
    <dbReference type="NCBI Taxonomy" id="3162488"/>
    <lineage>
        <taxon>Bacteria</taxon>
        <taxon>Pseudomonadati</taxon>
        <taxon>Pseudomonadota</taxon>
        <taxon>Gammaproteobacteria</taxon>
        <taxon>Lysobacterales</taxon>
        <taxon>Rhodanobacteraceae</taxon>
        <taxon>Rhodanobacter</taxon>
    </lineage>
</organism>
<proteinExistence type="predicted"/>
<reference evidence="1 2" key="1">
    <citation type="submission" date="2024-06" db="EMBL/GenBank/DDBJ databases">
        <authorList>
            <person name="Woo H."/>
        </authorList>
    </citation>
    <scope>NUCLEOTIDE SEQUENCE [LARGE SCALE GENOMIC DNA]</scope>
    <source>
        <strain evidence="1 2">S2-g</strain>
    </source>
</reference>
<protein>
    <recommendedName>
        <fullName evidence="3">PIN domain-containing protein</fullName>
    </recommendedName>
</protein>
<comment type="caution">
    <text evidence="1">The sequence shown here is derived from an EMBL/GenBank/DDBJ whole genome shotgun (WGS) entry which is preliminary data.</text>
</comment>
<dbReference type="RefSeq" id="WP_367843819.1">
    <property type="nucleotide sequence ID" value="NZ_JBFOHL010000003.1"/>
</dbReference>
<gene>
    <name evidence="1" type="ORF">ABQJ56_04645</name>
</gene>
<dbReference type="Proteomes" id="UP001556170">
    <property type="component" value="Unassembled WGS sequence"/>
</dbReference>
<accession>A0ABV3QN81</accession>